<sequence length="196" mass="23139">MNYQFIIESLRRRVLLNILFILALFSTKTFSQVVQIDSISVFKEWGDCNGKNVLNVKVNALCNPDEPPFDGHKTMIEVQLKNKKHLLNIAFDDPDYQMEMIAFSEKNIWFYNLKKAEAVFIPFTYCSNSDSDKKLSYIVLYKDKKYLYHISFRCNEEEDCFLNEDLNMSLKELNPKIREALIKKIKSKYKSVIDFN</sequence>
<name>A0ABW5Z3H2_9FLAO</name>
<organism evidence="1 2">
    <name type="scientific">Flavobacterium ardleyense</name>
    <dbReference type="NCBI Taxonomy" id="2038737"/>
    <lineage>
        <taxon>Bacteria</taxon>
        <taxon>Pseudomonadati</taxon>
        <taxon>Bacteroidota</taxon>
        <taxon>Flavobacteriia</taxon>
        <taxon>Flavobacteriales</taxon>
        <taxon>Flavobacteriaceae</taxon>
        <taxon>Flavobacterium</taxon>
    </lineage>
</organism>
<keyword evidence="2" id="KW-1185">Reference proteome</keyword>
<accession>A0ABW5Z3H2</accession>
<gene>
    <name evidence="1" type="ORF">ACFSX9_01390</name>
</gene>
<evidence type="ECO:0000313" key="1">
    <source>
        <dbReference type="EMBL" id="MFD2907380.1"/>
    </source>
</evidence>
<evidence type="ECO:0000313" key="2">
    <source>
        <dbReference type="Proteomes" id="UP001597549"/>
    </source>
</evidence>
<protein>
    <submittedName>
        <fullName evidence="1">Uncharacterized protein</fullName>
    </submittedName>
</protein>
<proteinExistence type="predicted"/>
<dbReference type="Proteomes" id="UP001597549">
    <property type="component" value="Unassembled WGS sequence"/>
</dbReference>
<dbReference type="EMBL" id="JBHUOL010000003">
    <property type="protein sequence ID" value="MFD2907380.1"/>
    <property type="molecule type" value="Genomic_DNA"/>
</dbReference>
<comment type="caution">
    <text evidence="1">The sequence shown here is derived from an EMBL/GenBank/DDBJ whole genome shotgun (WGS) entry which is preliminary data.</text>
</comment>
<dbReference type="RefSeq" id="WP_379803446.1">
    <property type="nucleotide sequence ID" value="NZ_JBHUOL010000003.1"/>
</dbReference>
<reference evidence="2" key="1">
    <citation type="journal article" date="2019" name="Int. J. Syst. Evol. Microbiol.">
        <title>The Global Catalogue of Microorganisms (GCM) 10K type strain sequencing project: providing services to taxonomists for standard genome sequencing and annotation.</title>
        <authorList>
            <consortium name="The Broad Institute Genomics Platform"/>
            <consortium name="The Broad Institute Genome Sequencing Center for Infectious Disease"/>
            <person name="Wu L."/>
            <person name="Ma J."/>
        </authorList>
    </citation>
    <scope>NUCLEOTIDE SEQUENCE [LARGE SCALE GENOMIC DNA]</scope>
    <source>
        <strain evidence="2">KCTC 52644</strain>
    </source>
</reference>